<dbReference type="EMBL" id="FOBB01000005">
    <property type="protein sequence ID" value="SEM63495.1"/>
    <property type="molecule type" value="Genomic_DNA"/>
</dbReference>
<dbReference type="Pfam" id="PF13648">
    <property type="entry name" value="Lipocalin_4"/>
    <property type="match status" value="1"/>
</dbReference>
<sequence length="139" mass="15016">MVMVSGSMLFSCKKEEENNSPACGISLAGLSGSYKLTALQYRSGANATPQDYLASMDDCEKDNILVLNSDGTYDYKDMGTVCTDADNPAHGTWAVQGNTLTSDGVLNGTVASYDCKTMVYYIDNAIEKGDRLTYTMVKQ</sequence>
<feature type="domain" description="Lipocalin-like" evidence="1">
    <location>
        <begin position="30"/>
        <end position="103"/>
    </location>
</feature>
<organism evidence="2 3">
    <name type="scientific">Chitinophaga rupis</name>
    <dbReference type="NCBI Taxonomy" id="573321"/>
    <lineage>
        <taxon>Bacteria</taxon>
        <taxon>Pseudomonadati</taxon>
        <taxon>Bacteroidota</taxon>
        <taxon>Chitinophagia</taxon>
        <taxon>Chitinophagales</taxon>
        <taxon>Chitinophagaceae</taxon>
        <taxon>Chitinophaga</taxon>
    </lineage>
</organism>
<dbReference type="AlphaFoldDB" id="A0A1H7ZYD9"/>
<evidence type="ECO:0000259" key="1">
    <source>
        <dbReference type="Pfam" id="PF13648"/>
    </source>
</evidence>
<keyword evidence="3" id="KW-1185">Reference proteome</keyword>
<dbReference type="Proteomes" id="UP000198984">
    <property type="component" value="Unassembled WGS sequence"/>
</dbReference>
<dbReference type="STRING" id="573321.SAMN04488505_105249"/>
<accession>A0A1H7ZYD9</accession>
<protein>
    <submittedName>
        <fullName evidence="2">Lipocalin-like domain-containing protein</fullName>
    </submittedName>
</protein>
<reference evidence="2 3" key="1">
    <citation type="submission" date="2016-10" db="EMBL/GenBank/DDBJ databases">
        <authorList>
            <person name="de Groot N.N."/>
        </authorList>
    </citation>
    <scope>NUCLEOTIDE SEQUENCE [LARGE SCALE GENOMIC DNA]</scope>
    <source>
        <strain evidence="2 3">DSM 21039</strain>
    </source>
</reference>
<gene>
    <name evidence="2" type="ORF">SAMN04488505_105249</name>
</gene>
<evidence type="ECO:0000313" key="3">
    <source>
        <dbReference type="Proteomes" id="UP000198984"/>
    </source>
</evidence>
<proteinExistence type="predicted"/>
<dbReference type="InterPro" id="IPR024311">
    <property type="entry name" value="Lipocalin-like"/>
</dbReference>
<name>A0A1H7ZYD9_9BACT</name>
<evidence type="ECO:0000313" key="2">
    <source>
        <dbReference type="EMBL" id="SEM63495.1"/>
    </source>
</evidence>